<evidence type="ECO:0000313" key="2">
    <source>
        <dbReference type="Proteomes" id="UP001597302"/>
    </source>
</evidence>
<sequence length="62" mass="6479">MTSAPLNEAQFLSILDRLSPAQIRKLAVLCSGEAAGGLPDLAAPLLSLADGKDWEQEQSEAA</sequence>
<dbReference type="EMBL" id="JBHTOQ010000038">
    <property type="protein sequence ID" value="MFD1482998.1"/>
    <property type="molecule type" value="Genomic_DNA"/>
</dbReference>
<evidence type="ECO:0000313" key="1">
    <source>
        <dbReference type="EMBL" id="MFD1482998.1"/>
    </source>
</evidence>
<gene>
    <name evidence="1" type="ORF">ACFQ5P_17000</name>
</gene>
<dbReference type="RefSeq" id="WP_131573530.1">
    <property type="nucleotide sequence ID" value="NZ_CBCSAJ010000011.1"/>
</dbReference>
<comment type="caution">
    <text evidence="1">The sequence shown here is derived from an EMBL/GenBank/DDBJ whole genome shotgun (WGS) entry which is preliminary data.</text>
</comment>
<dbReference type="Proteomes" id="UP001597302">
    <property type="component" value="Unassembled WGS sequence"/>
</dbReference>
<proteinExistence type="predicted"/>
<organism evidence="1 2">
    <name type="scientific">Paracoccus nototheniae</name>
    <dbReference type="NCBI Taxonomy" id="2489002"/>
    <lineage>
        <taxon>Bacteria</taxon>
        <taxon>Pseudomonadati</taxon>
        <taxon>Pseudomonadota</taxon>
        <taxon>Alphaproteobacteria</taxon>
        <taxon>Rhodobacterales</taxon>
        <taxon>Paracoccaceae</taxon>
        <taxon>Paracoccus</taxon>
    </lineage>
</organism>
<reference evidence="2" key="1">
    <citation type="journal article" date="2019" name="Int. J. Syst. Evol. Microbiol.">
        <title>The Global Catalogue of Microorganisms (GCM) 10K type strain sequencing project: providing services to taxonomists for standard genome sequencing and annotation.</title>
        <authorList>
            <consortium name="The Broad Institute Genomics Platform"/>
            <consortium name="The Broad Institute Genome Sequencing Center for Infectious Disease"/>
            <person name="Wu L."/>
            <person name="Ma J."/>
        </authorList>
    </citation>
    <scope>NUCLEOTIDE SEQUENCE [LARGE SCALE GENOMIC DNA]</scope>
    <source>
        <strain evidence="2">CCM 8875</strain>
    </source>
</reference>
<keyword evidence="2" id="KW-1185">Reference proteome</keyword>
<accession>A0ABW4E1L0</accession>
<protein>
    <submittedName>
        <fullName evidence="1">Uncharacterized protein</fullName>
    </submittedName>
</protein>
<name>A0ABW4E1L0_9RHOB</name>